<comment type="caution">
    <text evidence="5">The sequence shown here is derived from an EMBL/GenBank/DDBJ whole genome shotgun (WGS) entry which is preliminary data.</text>
</comment>
<evidence type="ECO:0000256" key="3">
    <source>
        <dbReference type="SAM" id="MobiDB-lite"/>
    </source>
</evidence>
<reference evidence="5" key="2">
    <citation type="submission" date="2017-11" db="EMBL/GenBank/DDBJ databases">
        <title>Candida auris genome assembly and annotation.</title>
        <authorList>
            <person name="Munoz J.F."/>
            <person name="Gade L.G."/>
            <person name="Chow N.A."/>
            <person name="Litvintseva A.P."/>
            <person name="Loparev V.N."/>
            <person name="Cuomo C.A."/>
        </authorList>
    </citation>
    <scope>NUCLEOTIDE SEQUENCE</scope>
    <source>
        <strain evidence="5">B8441</strain>
    </source>
</reference>
<dbReference type="VEuPathDB" id="FungiDB:CJI96_0000180"/>
<sequence>MEKSNPLLPFAFSTSSFDEKNALSTDPREKHVIDENASSRYHTRGQNSQNRPIRKEAPFAMPSLKRKMGASFSEKDDIKRRDYFFNGPSSEDDTIDTEPDSRDDPHTFSTQASAKELPSSPPVQPQMSEFDISTTTDTVPDSPRKESHGIHSLNTSPVRNAKPFIRSSEPDFGIGPFNRFKTSSYIVQPSTDNDFGSEPDPAASAAVYAAARNRILQAFDDVSVSVSLEGMGLTEIPEEVRDLNSLVIFSRDSPNNLHQLYLTNNKLRSLNPALFAYTKLNVLSLRQNYLKSIPASIRHLQNLCDLNIATNHLRSLPVQILELPNLTTFRAGPNPFISIPENAIPVHQGEKPSPRYVSQIVRHSEVSTVPSLKSLCLHTIAKYDVTYSETHSWKRHTPRVIHHLIAKAISKGMFEDTCSECQLVVVEPYAEIFEWWDFLQNTSVPFKREFCSERCVRVYNERTGYLG</sequence>
<reference evidence="5 6" key="1">
    <citation type="journal article" date="2017" name="Clin. Infect. Dis.">
        <title>Simultaneous emergence of multidrug-resistant Candida auris on 3 continents confirmed by whole-genome sequencing and epidemiological analyses.</title>
        <authorList>
            <person name="Lockhart S.R."/>
            <person name="Etienne K.A."/>
            <person name="Vallabhaneni S."/>
            <person name="Farooqi J."/>
            <person name="Chowdhary A."/>
            <person name="Govender N.P."/>
            <person name="Colombo A.L."/>
            <person name="Calvo B."/>
            <person name="Cuomo C.A."/>
            <person name="Desjardins C.A."/>
            <person name="Berkow E.L."/>
            <person name="Castanheira M."/>
            <person name="Magobo R.E."/>
            <person name="Jabeen K."/>
            <person name="Asghar R.J."/>
            <person name="Meis J.F."/>
            <person name="Jackson B."/>
            <person name="Chiller T."/>
            <person name="Litvintseva A.P."/>
        </authorList>
    </citation>
    <scope>NUCLEOTIDE SEQUENCE [LARGE SCALE GENOMIC DNA]</scope>
    <source>
        <strain evidence="5 6">B8441</strain>
    </source>
</reference>
<dbReference type="Proteomes" id="UP000230249">
    <property type="component" value="Unassembled WGS sequence"/>
</dbReference>
<keyword evidence="2" id="KW-0677">Repeat</keyword>
<proteinExistence type="predicted"/>
<evidence type="ECO:0000256" key="2">
    <source>
        <dbReference type="ARBA" id="ARBA00022737"/>
    </source>
</evidence>
<dbReference type="PANTHER" id="PTHR48051:SF1">
    <property type="entry name" value="RAS SUPPRESSOR PROTEIN 1"/>
    <property type="match status" value="1"/>
</dbReference>
<keyword evidence="1" id="KW-0433">Leucine-rich repeat</keyword>
<keyword evidence="6" id="KW-1185">Reference proteome</keyword>
<dbReference type="Pfam" id="PF13855">
    <property type="entry name" value="LRR_8"/>
    <property type="match status" value="1"/>
</dbReference>
<dbReference type="Gene3D" id="3.80.10.10">
    <property type="entry name" value="Ribonuclease Inhibitor"/>
    <property type="match status" value="1"/>
</dbReference>
<dbReference type="InterPro" id="IPR003591">
    <property type="entry name" value="Leu-rich_rpt_typical-subtyp"/>
</dbReference>
<feature type="region of interest" description="Disordered" evidence="3">
    <location>
        <begin position="19"/>
        <end position="167"/>
    </location>
</feature>
<evidence type="ECO:0000313" key="6">
    <source>
        <dbReference type="Proteomes" id="UP000230249"/>
    </source>
</evidence>
<dbReference type="AlphaFoldDB" id="A0A2H0ZYA2"/>
<dbReference type="OMA" id="YDVSYQE"/>
<dbReference type="InterPro" id="IPR050216">
    <property type="entry name" value="LRR_domain-containing"/>
</dbReference>
<dbReference type="InterPro" id="IPR001611">
    <property type="entry name" value="Leu-rich_rpt"/>
</dbReference>
<reference evidence="4" key="4">
    <citation type="submission" date="2024-03" db="EMBL/GenBank/DDBJ databases">
        <title>Improved genome assembly of Candida auris strain B8441 and annotation of B11205.</title>
        <authorList>
            <person name="Cauldron N.C."/>
            <person name="Shea T."/>
            <person name="Cuomo C.A."/>
        </authorList>
    </citation>
    <scope>NUCLEOTIDE SEQUENCE</scope>
    <source>
        <strain evidence="4">B8441</strain>
    </source>
</reference>
<evidence type="ECO:0000313" key="5">
    <source>
        <dbReference type="EMBL" id="PIS55614.1"/>
    </source>
</evidence>
<dbReference type="STRING" id="498019.A0A2H0ZYA2"/>
<dbReference type="GO" id="GO:0005737">
    <property type="term" value="C:cytoplasm"/>
    <property type="evidence" value="ECO:0007669"/>
    <property type="project" value="TreeGrafter"/>
</dbReference>
<accession>A0A5Q7Y9V4</accession>
<feature type="compositionally biased region" description="Polar residues" evidence="3">
    <location>
        <begin position="36"/>
        <end position="51"/>
    </location>
</feature>
<name>A0A2H0ZYA2_CANAR</name>
<dbReference type="InterPro" id="IPR032675">
    <property type="entry name" value="LRR_dom_sf"/>
</dbReference>
<protein>
    <submittedName>
        <fullName evidence="5">Uncharacterized protein</fullName>
    </submittedName>
</protein>
<organism evidence="5">
    <name type="scientific">Candidozyma auris</name>
    <name type="common">Yeast</name>
    <name type="synonym">Candida auris</name>
    <dbReference type="NCBI Taxonomy" id="498019"/>
    <lineage>
        <taxon>Eukaryota</taxon>
        <taxon>Fungi</taxon>
        <taxon>Dikarya</taxon>
        <taxon>Ascomycota</taxon>
        <taxon>Saccharomycotina</taxon>
        <taxon>Pichiomycetes</taxon>
        <taxon>Metschnikowiaceae</taxon>
        <taxon>Candidozyma</taxon>
    </lineage>
</organism>
<feature type="compositionally biased region" description="Polar residues" evidence="3">
    <location>
        <begin position="125"/>
        <end position="139"/>
    </location>
</feature>
<dbReference type="EMBL" id="PEKT02000004">
    <property type="protein sequence ID" value="PIS55614.1"/>
    <property type="molecule type" value="Genomic_DNA"/>
</dbReference>
<dbReference type="VEuPathDB" id="FungiDB:CJI97_002379"/>
<dbReference type="VEuPathDB" id="FungiDB:B9J08_001718"/>
<feature type="compositionally biased region" description="Basic and acidic residues" evidence="3">
    <location>
        <begin position="19"/>
        <end position="34"/>
    </location>
</feature>
<evidence type="ECO:0000313" key="4">
    <source>
        <dbReference type="EMBL" id="KAK8441872.1"/>
    </source>
</evidence>
<dbReference type="SMART" id="SM00369">
    <property type="entry name" value="LRR_TYP"/>
    <property type="match status" value="3"/>
</dbReference>
<feature type="compositionally biased region" description="Basic and acidic residues" evidence="3">
    <location>
        <begin position="73"/>
        <end position="83"/>
    </location>
</feature>
<dbReference type="EMBL" id="PEKT03000001">
    <property type="protein sequence ID" value="KAK8441872.1"/>
    <property type="molecule type" value="Genomic_DNA"/>
</dbReference>
<dbReference type="SUPFAM" id="SSF52058">
    <property type="entry name" value="L domain-like"/>
    <property type="match status" value="1"/>
</dbReference>
<dbReference type="PANTHER" id="PTHR48051">
    <property type="match status" value="1"/>
</dbReference>
<reference evidence="4 6" key="3">
    <citation type="journal article" date="2018" name="Nat. Commun.">
        <title>Genomic insights into multidrug-resistance, mating and virulence in Candida auris and related emerging species.</title>
        <authorList>
            <person name="Munoz J.F."/>
            <person name="Gade L."/>
            <person name="Chow N.A."/>
            <person name="Loparev V.N."/>
            <person name="Juieng P."/>
            <person name="Berkow E.L."/>
            <person name="Farrer R.A."/>
            <person name="Litvintseva A.P."/>
            <person name="Cuomo C.A."/>
        </authorList>
    </citation>
    <scope>GENOME REANNOTATION</scope>
    <source>
        <strain evidence="4 6">B8441</strain>
    </source>
</reference>
<dbReference type="VEuPathDB" id="FungiDB:CJJ07_001489"/>
<dbReference type="VEuPathDB" id="FungiDB:CJJ09_001760"/>
<evidence type="ECO:0000256" key="1">
    <source>
        <dbReference type="ARBA" id="ARBA00022614"/>
    </source>
</evidence>
<accession>A0A2H0ZYA2</accession>
<gene>
    <name evidence="5" type="ORF">B9J08_001718</name>
    <name evidence="4" type="ORF">B9J08_00188</name>
</gene>